<dbReference type="InterPro" id="IPR007608">
    <property type="entry name" value="Senescence_reg_S40"/>
</dbReference>
<dbReference type="Proteomes" id="UP000298416">
    <property type="component" value="Unassembled WGS sequence"/>
</dbReference>
<reference evidence="4" key="2">
    <citation type="submission" date="2020-08" db="EMBL/GenBank/DDBJ databases">
        <title>Plant Genome Project.</title>
        <authorList>
            <person name="Zhang R.-G."/>
        </authorList>
    </citation>
    <scope>NUCLEOTIDE SEQUENCE</scope>
    <source>
        <strain evidence="4">Huo1</strain>
        <tissue evidence="4">Leaf</tissue>
    </source>
</reference>
<keyword evidence="3" id="KW-0812">Transmembrane</keyword>
<dbReference type="PANTHER" id="PTHR33083">
    <property type="entry name" value="EXPRESSED PROTEIN"/>
    <property type="match status" value="1"/>
</dbReference>
<keyword evidence="3" id="KW-1133">Transmembrane helix</keyword>
<proteinExistence type="inferred from homology"/>
<dbReference type="EMBL" id="PNBA02000001">
    <property type="protein sequence ID" value="KAG6436415.1"/>
    <property type="molecule type" value="Genomic_DNA"/>
</dbReference>
<comment type="similarity">
    <text evidence="1">Belongs to the senescence regulator S40 family.</text>
</comment>
<accession>A0A8X8YUK5</accession>
<evidence type="ECO:0000313" key="4">
    <source>
        <dbReference type="EMBL" id="KAG6436415.1"/>
    </source>
</evidence>
<dbReference type="AlphaFoldDB" id="A0A8X8YUK5"/>
<evidence type="ECO:0000313" key="5">
    <source>
        <dbReference type="Proteomes" id="UP000298416"/>
    </source>
</evidence>
<feature type="transmembrane region" description="Helical" evidence="3">
    <location>
        <begin position="261"/>
        <end position="281"/>
    </location>
</feature>
<evidence type="ECO:0000256" key="1">
    <source>
        <dbReference type="ARBA" id="ARBA00034773"/>
    </source>
</evidence>
<evidence type="ECO:0000256" key="2">
    <source>
        <dbReference type="SAM" id="MobiDB-lite"/>
    </source>
</evidence>
<organism evidence="4">
    <name type="scientific">Salvia splendens</name>
    <name type="common">Scarlet sage</name>
    <dbReference type="NCBI Taxonomy" id="180675"/>
    <lineage>
        <taxon>Eukaryota</taxon>
        <taxon>Viridiplantae</taxon>
        <taxon>Streptophyta</taxon>
        <taxon>Embryophyta</taxon>
        <taxon>Tracheophyta</taxon>
        <taxon>Spermatophyta</taxon>
        <taxon>Magnoliopsida</taxon>
        <taxon>eudicotyledons</taxon>
        <taxon>Gunneridae</taxon>
        <taxon>Pentapetalae</taxon>
        <taxon>asterids</taxon>
        <taxon>lamiids</taxon>
        <taxon>Lamiales</taxon>
        <taxon>Lamiaceae</taxon>
        <taxon>Nepetoideae</taxon>
        <taxon>Mentheae</taxon>
        <taxon>Salviinae</taxon>
        <taxon>Salvia</taxon>
        <taxon>Salvia subgen. Calosphace</taxon>
        <taxon>core Calosphace</taxon>
    </lineage>
</organism>
<protein>
    <submittedName>
        <fullName evidence="4">Uncharacterized protein</fullName>
    </submittedName>
</protein>
<keyword evidence="3" id="KW-0472">Membrane</keyword>
<comment type="caution">
    <text evidence="4">The sequence shown here is derived from an EMBL/GenBank/DDBJ whole genome shotgun (WGS) entry which is preliminary data.</text>
</comment>
<name>A0A8X8YUK5_SALSN</name>
<keyword evidence="5" id="KW-1185">Reference proteome</keyword>
<evidence type="ECO:0000256" key="3">
    <source>
        <dbReference type="SAM" id="Phobius"/>
    </source>
</evidence>
<dbReference type="GO" id="GO:0010150">
    <property type="term" value="P:leaf senescence"/>
    <property type="evidence" value="ECO:0007669"/>
    <property type="project" value="UniProtKB-ARBA"/>
</dbReference>
<gene>
    <name evidence="4" type="ORF">SASPL_101313</name>
</gene>
<dbReference type="Pfam" id="PF04520">
    <property type="entry name" value="Senescence_reg"/>
    <property type="match status" value="1"/>
</dbReference>
<sequence length="304" mass="33406">MEEFGGDTPFRRHHKPAERFLGVLQPQSPSSAPPIELSEHDIFSTPSGYSSPPPPTHRNLYSTASSHPNHYGILSALNGTIKIRSGSEHDVQPVFNHKASIAPSLSSFSSSVSSRMMIPRAPPPQVDRVRVYHQSAPVNIPVMPEALRRRSDELDDAVSDGEEEDDERVRLPPHEVVNSRDSPMLACSVLEGTGRTLKGRDLRQTLFWLKDCREMLTSAVTARHPLAKVGSAMAYEAGSNGELNHRIKVCLGREGEMACEVGYMLGLMLIIALLLLVSVGLREGTRDVGVQEGMREVGEREKEG</sequence>
<dbReference type="PANTHER" id="PTHR33083:SF50">
    <property type="entry name" value="PROTEIN S40-7"/>
    <property type="match status" value="1"/>
</dbReference>
<reference evidence="4" key="1">
    <citation type="submission" date="2018-01" db="EMBL/GenBank/DDBJ databases">
        <authorList>
            <person name="Mao J.F."/>
        </authorList>
    </citation>
    <scope>NUCLEOTIDE SEQUENCE</scope>
    <source>
        <strain evidence="4">Huo1</strain>
        <tissue evidence="4">Leaf</tissue>
    </source>
</reference>
<feature type="region of interest" description="Disordered" evidence="2">
    <location>
        <begin position="1"/>
        <end position="54"/>
    </location>
</feature>